<evidence type="ECO:0000259" key="1">
    <source>
        <dbReference type="Pfam" id="PF12680"/>
    </source>
</evidence>
<dbReference type="Proteomes" id="UP000807555">
    <property type="component" value="Unassembled WGS sequence"/>
</dbReference>
<organism evidence="3 4">
    <name type="scientific">Citrobacter koseri</name>
    <name type="common">Citrobacter diversus</name>
    <dbReference type="NCBI Taxonomy" id="545"/>
    <lineage>
        <taxon>Bacteria</taxon>
        <taxon>Pseudomonadati</taxon>
        <taxon>Pseudomonadota</taxon>
        <taxon>Gammaproteobacteria</taxon>
        <taxon>Enterobacterales</taxon>
        <taxon>Enterobacteriaceae</taxon>
        <taxon>Citrobacter</taxon>
    </lineage>
</organism>
<comment type="caution">
    <text evidence="3">The sequence shown here is derived from an EMBL/GenBank/DDBJ whole genome shotgun (WGS) entry which is preliminary data.</text>
</comment>
<accession>A0AAQ1A6E1</accession>
<dbReference type="AlphaFoldDB" id="A0AAQ1A6E1"/>
<evidence type="ECO:0000313" key="2">
    <source>
        <dbReference type="EMBL" id="MBJ9868038.1"/>
    </source>
</evidence>
<reference evidence="4" key="2">
    <citation type="submission" date="2018-10" db="EMBL/GenBank/DDBJ databases">
        <title>FDA dAtabase for Regulatory Grade micrObial Sequences (FDA-ARGOS): Supporting development and validation of Infectious Disease Dx tests.</title>
        <authorList>
            <person name="Goldberg B."/>
            <person name="Campos J."/>
            <person name="Tallon L."/>
            <person name="Sadzewicz L."/>
            <person name="Zhao X."/>
            <person name="Vavikolanu K."/>
            <person name="Mehta A."/>
            <person name="Aluvathingal J."/>
            <person name="Nadendla S."/>
            <person name="Geyer C."/>
            <person name="Nandy P."/>
            <person name="Yan Y."/>
            <person name="Sichtig H."/>
        </authorList>
    </citation>
    <scope>NUCLEOTIDE SEQUENCE [LARGE SCALE GENOMIC DNA]</scope>
    <source>
        <strain evidence="4">FDAARGOS_526</strain>
    </source>
</reference>
<evidence type="ECO:0000313" key="4">
    <source>
        <dbReference type="Proteomes" id="UP000282299"/>
    </source>
</evidence>
<feature type="domain" description="SnoaL-like" evidence="1">
    <location>
        <begin position="26"/>
        <end position="113"/>
    </location>
</feature>
<gene>
    <name evidence="3" type="ORF">EGS84_22185</name>
    <name evidence="2" type="ORF">I5687_08775</name>
</gene>
<name>A0AAQ1A6E1_CITKO</name>
<dbReference type="Pfam" id="PF12680">
    <property type="entry name" value="SnoaL_2"/>
    <property type="match status" value="1"/>
</dbReference>
<reference evidence="2" key="3">
    <citation type="submission" date="2020-11" db="EMBL/GenBank/DDBJ databases">
        <title>Enhanced detection system for hospital associated transmission using whole genome sequencing surveillance.</title>
        <authorList>
            <person name="Harrison L.H."/>
            <person name="Van Tyne D."/>
            <person name="Marsh J.W."/>
            <person name="Griffith M.P."/>
            <person name="Snyder D.J."/>
            <person name="Cooper V.S."/>
            <person name="Mustapha M."/>
        </authorList>
    </citation>
    <scope>NUCLEOTIDE SEQUENCE</scope>
    <source>
        <strain evidence="2">CB00014</strain>
    </source>
</reference>
<dbReference type="Proteomes" id="UP000282299">
    <property type="component" value="Unassembled WGS sequence"/>
</dbReference>
<dbReference type="EMBL" id="RKIT01000002">
    <property type="protein sequence ID" value="RSC19464.1"/>
    <property type="molecule type" value="Genomic_DNA"/>
</dbReference>
<dbReference type="EMBL" id="JADVNV010000003">
    <property type="protein sequence ID" value="MBJ9868038.1"/>
    <property type="molecule type" value="Genomic_DNA"/>
</dbReference>
<dbReference type="InterPro" id="IPR037401">
    <property type="entry name" value="SnoaL-like"/>
</dbReference>
<proteinExistence type="predicted"/>
<reference evidence="3" key="1">
    <citation type="submission" date="2018-10" db="EMBL/GenBank/DDBJ databases">
        <title>FDA dAtabase for Regulatory Grade micrObial Sequences (FDA-ARGOS): Supporting development and validation of Infectious Disease Dx tests.</title>
        <authorList>
            <person name="Campos J."/>
            <person name="Goldberg B."/>
            <person name="Tallon L.J."/>
            <person name="Sadzewicz L."/>
            <person name="Zhao X."/>
            <person name="Vavikolanu K."/>
            <person name="Mehta A."/>
            <person name="Aluvathingal J."/>
            <person name="Nadendla S."/>
            <person name="Geyer C."/>
            <person name="Nandy P."/>
            <person name="Yan Y."/>
            <person name="Sichtig H."/>
        </authorList>
    </citation>
    <scope>NUCLEOTIDE SEQUENCE</scope>
    <source>
        <strain evidence="3">FDAARGOS_526</strain>
    </source>
</reference>
<evidence type="ECO:0000313" key="3">
    <source>
        <dbReference type="EMBL" id="RSC19464.1"/>
    </source>
</evidence>
<dbReference type="InterPro" id="IPR032710">
    <property type="entry name" value="NTF2-like_dom_sf"/>
</dbReference>
<sequence>MRKRTLENMMQRVAQALDAVISRPGHDEHTIESFFTPDYRQTVNGIDLDYENFVTHMAKLKQVTRTMKVNILAIAQQGNHVLTHHLVTVIKTNGEQAQTEVFACFTLENGRIAACQELTRLISGAEEDKMLGSLR</sequence>
<protein>
    <submittedName>
        <fullName evidence="3">Nuclear transport factor 2 family protein</fullName>
    </submittedName>
</protein>
<dbReference type="SUPFAM" id="SSF54427">
    <property type="entry name" value="NTF2-like"/>
    <property type="match status" value="1"/>
</dbReference>
<dbReference type="Gene3D" id="3.10.450.50">
    <property type="match status" value="1"/>
</dbReference>